<dbReference type="InterPro" id="IPR024317">
    <property type="entry name" value="Dynein_heavy_chain_D4_dom"/>
</dbReference>
<dbReference type="InterPro" id="IPR029058">
    <property type="entry name" value="AB_hydrolase_fold"/>
</dbReference>
<feature type="compositionally biased region" description="Low complexity" evidence="1">
    <location>
        <begin position="136"/>
        <end position="147"/>
    </location>
</feature>
<feature type="region of interest" description="Disordered" evidence="1">
    <location>
        <begin position="224"/>
        <end position="255"/>
    </location>
</feature>
<dbReference type="Gene3D" id="1.20.920.20">
    <property type="match status" value="1"/>
</dbReference>
<dbReference type="Gene3D" id="1.10.8.10">
    <property type="entry name" value="DNA helicase RuvA subunit, C-terminal domain"/>
    <property type="match status" value="1"/>
</dbReference>
<reference evidence="3" key="1">
    <citation type="submission" date="2023-10" db="EMBL/GenBank/DDBJ databases">
        <authorList>
            <person name="Chen Y."/>
            <person name="Shah S."/>
            <person name="Dougan E. K."/>
            <person name="Thang M."/>
            <person name="Chan C."/>
        </authorList>
    </citation>
    <scope>NUCLEOTIDE SEQUENCE [LARGE SCALE GENOMIC DNA]</scope>
</reference>
<feature type="region of interest" description="Disordered" evidence="1">
    <location>
        <begin position="776"/>
        <end position="800"/>
    </location>
</feature>
<name>A0ABN9RT02_9DINO</name>
<organism evidence="3 4">
    <name type="scientific">Prorocentrum cordatum</name>
    <dbReference type="NCBI Taxonomy" id="2364126"/>
    <lineage>
        <taxon>Eukaryota</taxon>
        <taxon>Sar</taxon>
        <taxon>Alveolata</taxon>
        <taxon>Dinophyceae</taxon>
        <taxon>Prorocentrales</taxon>
        <taxon>Prorocentraceae</taxon>
        <taxon>Prorocentrum</taxon>
    </lineage>
</organism>
<protein>
    <recommendedName>
        <fullName evidence="2">Dynein heavy chain AAA module D4 domain-containing protein</fullName>
    </recommendedName>
</protein>
<keyword evidence="4" id="KW-1185">Reference proteome</keyword>
<dbReference type="SUPFAM" id="SSF52540">
    <property type="entry name" value="P-loop containing nucleoside triphosphate hydrolases"/>
    <property type="match status" value="1"/>
</dbReference>
<evidence type="ECO:0000313" key="4">
    <source>
        <dbReference type="Proteomes" id="UP001189429"/>
    </source>
</evidence>
<dbReference type="EMBL" id="CAUYUJ010007947">
    <property type="protein sequence ID" value="CAK0822423.1"/>
    <property type="molecule type" value="Genomic_DNA"/>
</dbReference>
<proteinExistence type="predicted"/>
<dbReference type="InterPro" id="IPR026983">
    <property type="entry name" value="DHC"/>
</dbReference>
<feature type="region of interest" description="Disordered" evidence="1">
    <location>
        <begin position="123"/>
        <end position="166"/>
    </location>
</feature>
<dbReference type="Pfam" id="PF12780">
    <property type="entry name" value="AAA_8"/>
    <property type="match status" value="1"/>
</dbReference>
<accession>A0ABN9RT02</accession>
<evidence type="ECO:0000313" key="3">
    <source>
        <dbReference type="EMBL" id="CAK0822423.1"/>
    </source>
</evidence>
<feature type="compositionally biased region" description="Gly residues" evidence="1">
    <location>
        <begin position="157"/>
        <end position="166"/>
    </location>
</feature>
<sequence length="800" mass="87395">MDSAFSSFPAVADELIGSGAIPIPAFVLRLAFRVIHSEVRERAGFDMYDLQPVERAPGAVAPALFATAEDDTLVPPHHSRALHDAWGGDCELVTFGGGHDGQRPHWFLEHAAAFLEEHLAEGPAVGGARPEKATRRGPAQAARARGPSSEVSQAAPPGGGGGGAGGATAGLAAELAAMGFEPDLVSEAAKRHSSVPAAVDWILELSTEAARALSGARFELRPPATLRGVGADPEAAGPSPRPGGPGARPAAGEGAAAERLERELQDMGYTPEQAKQAARRCSSLPAAVDWLSAGSDLTVFQKFPDASDWFAVAVVYEPALSWDHVKKKAYYYLKRFNEAYPARAMQLVLFDDAMKHLMKINRTIQQKRGSAMLVGVGGSGKQSLARLASFISGHHSFQITVTKFYNDLALFEDLRLLYQKGGVKGESVTFLFTDAEVKSESFLEYMNSLLATGEARARRDERDAMCGEVRNDFVKDNPHMEETLLNMYPYFMGRLRDNLHVCLCFSPVSQKFAIRAQKFPAVFSVNINWFMPWPEDALVAVSNSFLSSFKVDCTEEDRRLLYQLTGAFQAQVRGMCDTYYSRMRKHVYVTPKSFLCLIDFYKVLYASKYDEVNQQERSVNVGLQKLREASEYVEKLKVTLKEQEVTLKTEEGKTTELLLKVQGEKAKADKKAEVVNGQKADCKAEAEKIDAEKQAAQQGLTVIPDTKHLCKRPFCFNATPRPARALGAKRRAMAAKKRKALRGSAEDRDSERCRAVCLAAAHAECPDGFGRFLLGRSGDEQGCRARPPPFPPGTGAHGQT</sequence>
<dbReference type="Proteomes" id="UP001189429">
    <property type="component" value="Unassembled WGS sequence"/>
</dbReference>
<dbReference type="SUPFAM" id="SSF46934">
    <property type="entry name" value="UBA-like"/>
    <property type="match status" value="1"/>
</dbReference>
<dbReference type="SUPFAM" id="SSF53474">
    <property type="entry name" value="alpha/beta-Hydrolases"/>
    <property type="match status" value="1"/>
</dbReference>
<gene>
    <name evidence="3" type="ORF">PCOR1329_LOCUS23460</name>
</gene>
<evidence type="ECO:0000256" key="1">
    <source>
        <dbReference type="SAM" id="MobiDB-lite"/>
    </source>
</evidence>
<evidence type="ECO:0000259" key="2">
    <source>
        <dbReference type="Pfam" id="PF12780"/>
    </source>
</evidence>
<comment type="caution">
    <text evidence="3">The sequence shown here is derived from an EMBL/GenBank/DDBJ whole genome shotgun (WGS) entry which is preliminary data.</text>
</comment>
<feature type="domain" description="Dynein heavy chain AAA module D4" evidence="2">
    <location>
        <begin position="345"/>
        <end position="604"/>
    </location>
</feature>
<dbReference type="PANTHER" id="PTHR46961">
    <property type="entry name" value="DYNEIN HEAVY CHAIN 1, AXONEMAL-LIKE PROTEIN"/>
    <property type="match status" value="1"/>
</dbReference>
<dbReference type="InterPro" id="IPR027417">
    <property type="entry name" value="P-loop_NTPase"/>
</dbReference>
<dbReference type="InterPro" id="IPR009060">
    <property type="entry name" value="UBA-like_sf"/>
</dbReference>
<dbReference type="Gene3D" id="3.40.50.1820">
    <property type="entry name" value="alpha/beta hydrolase"/>
    <property type="match status" value="1"/>
</dbReference>
<dbReference type="Gene3D" id="3.40.50.300">
    <property type="entry name" value="P-loop containing nucleotide triphosphate hydrolases"/>
    <property type="match status" value="1"/>
</dbReference>